<keyword evidence="1" id="KW-1133">Transmembrane helix</keyword>
<feature type="transmembrane region" description="Helical" evidence="1">
    <location>
        <begin position="74"/>
        <end position="95"/>
    </location>
</feature>
<feature type="transmembrane region" description="Helical" evidence="1">
    <location>
        <begin position="361"/>
        <end position="380"/>
    </location>
</feature>
<name>A0ABP8ESK0_9MICO</name>
<feature type="transmembrane region" description="Helical" evidence="1">
    <location>
        <begin position="338"/>
        <end position="355"/>
    </location>
</feature>
<dbReference type="RefSeq" id="WP_345039078.1">
    <property type="nucleotide sequence ID" value="NZ_BAABBA010000005.1"/>
</dbReference>
<sequence length="386" mass="40532">MSRTRVVVSTGVHAVGSLLPQLVGLATLEAADYGHFSALYLTYVLGISVVFSTVCDAWIVTARTGGTLARWSEYGSSLAWVALLCGAAVAVVAELTTLDPAVTLVAGAGAALMVYYDGGRFFQAHSDRWRRVLAGDVMVVVGFLAGWAAGYLTDQHGLLSLLLAWAGGAAGGTLGVVRPVIGHPAGVKRWMVEHHHAIKTLIADATMMNIGSIGTPYLLFLPMSLHQFGLYRAVSNVSAPARLVLSPLRPVIAGMTRSRLHSVPLVGAVLGGAAFFGTAAALALAWIEVVPLPLGVIAEIGPWAVPAGLYVAGNVIGEFYYMVVRFHTGRAALWSGRLMETVLAVLGPVLGWILGGLSGAIWGYAAATMTFGAIWMWIGLRGTRGR</sequence>
<feature type="transmembrane region" description="Helical" evidence="1">
    <location>
        <begin position="40"/>
        <end position="62"/>
    </location>
</feature>
<organism evidence="2 3">
    <name type="scientific">Georgenia daeguensis</name>
    <dbReference type="NCBI Taxonomy" id="908355"/>
    <lineage>
        <taxon>Bacteria</taxon>
        <taxon>Bacillati</taxon>
        <taxon>Actinomycetota</taxon>
        <taxon>Actinomycetes</taxon>
        <taxon>Micrococcales</taxon>
        <taxon>Bogoriellaceae</taxon>
        <taxon>Georgenia</taxon>
    </lineage>
</organism>
<keyword evidence="1" id="KW-0472">Membrane</keyword>
<reference evidence="3" key="1">
    <citation type="journal article" date="2019" name="Int. J. Syst. Evol. Microbiol.">
        <title>The Global Catalogue of Microorganisms (GCM) 10K type strain sequencing project: providing services to taxonomists for standard genome sequencing and annotation.</title>
        <authorList>
            <consortium name="The Broad Institute Genomics Platform"/>
            <consortium name="The Broad Institute Genome Sequencing Center for Infectious Disease"/>
            <person name="Wu L."/>
            <person name="Ma J."/>
        </authorList>
    </citation>
    <scope>NUCLEOTIDE SEQUENCE [LARGE SCALE GENOMIC DNA]</scope>
    <source>
        <strain evidence="3">JCM 17459</strain>
    </source>
</reference>
<evidence type="ECO:0000313" key="2">
    <source>
        <dbReference type="EMBL" id="GAA4286969.1"/>
    </source>
</evidence>
<accession>A0ABP8ESK0</accession>
<feature type="transmembrane region" description="Helical" evidence="1">
    <location>
        <begin position="158"/>
        <end position="181"/>
    </location>
</feature>
<feature type="transmembrane region" description="Helical" evidence="1">
    <location>
        <begin position="131"/>
        <end position="152"/>
    </location>
</feature>
<evidence type="ECO:0008006" key="4">
    <source>
        <dbReference type="Google" id="ProtNLM"/>
    </source>
</evidence>
<feature type="transmembrane region" description="Helical" evidence="1">
    <location>
        <begin position="307"/>
        <end position="326"/>
    </location>
</feature>
<dbReference type="EMBL" id="BAABBA010000005">
    <property type="protein sequence ID" value="GAA4286969.1"/>
    <property type="molecule type" value="Genomic_DNA"/>
</dbReference>
<gene>
    <name evidence="2" type="ORF">GCM10022262_13280</name>
</gene>
<feature type="transmembrane region" description="Helical" evidence="1">
    <location>
        <begin position="101"/>
        <end position="119"/>
    </location>
</feature>
<evidence type="ECO:0000256" key="1">
    <source>
        <dbReference type="SAM" id="Phobius"/>
    </source>
</evidence>
<dbReference type="Proteomes" id="UP001499841">
    <property type="component" value="Unassembled WGS sequence"/>
</dbReference>
<comment type="caution">
    <text evidence="2">The sequence shown here is derived from an EMBL/GenBank/DDBJ whole genome shotgun (WGS) entry which is preliminary data.</text>
</comment>
<proteinExistence type="predicted"/>
<keyword evidence="1" id="KW-0812">Transmembrane</keyword>
<keyword evidence="3" id="KW-1185">Reference proteome</keyword>
<feature type="transmembrane region" description="Helical" evidence="1">
    <location>
        <begin position="265"/>
        <end position="287"/>
    </location>
</feature>
<evidence type="ECO:0000313" key="3">
    <source>
        <dbReference type="Proteomes" id="UP001499841"/>
    </source>
</evidence>
<protein>
    <recommendedName>
        <fullName evidence="4">Oligosaccharide flippase family protein</fullName>
    </recommendedName>
</protein>